<evidence type="ECO:0000313" key="2">
    <source>
        <dbReference type="EMBL" id="KAF2278957.1"/>
    </source>
</evidence>
<organism evidence="2 3">
    <name type="scientific">Westerdykella ornata</name>
    <dbReference type="NCBI Taxonomy" id="318751"/>
    <lineage>
        <taxon>Eukaryota</taxon>
        <taxon>Fungi</taxon>
        <taxon>Dikarya</taxon>
        <taxon>Ascomycota</taxon>
        <taxon>Pezizomycotina</taxon>
        <taxon>Dothideomycetes</taxon>
        <taxon>Pleosporomycetidae</taxon>
        <taxon>Pleosporales</taxon>
        <taxon>Sporormiaceae</taxon>
        <taxon>Westerdykella</taxon>
    </lineage>
</organism>
<dbReference type="PROSITE" id="PS50142">
    <property type="entry name" value="RNASE_3_2"/>
    <property type="match status" value="1"/>
</dbReference>
<dbReference type="EMBL" id="ML986487">
    <property type="protein sequence ID" value="KAF2278957.1"/>
    <property type="molecule type" value="Genomic_DNA"/>
</dbReference>
<reference evidence="2" key="1">
    <citation type="journal article" date="2020" name="Stud. Mycol.">
        <title>101 Dothideomycetes genomes: a test case for predicting lifestyles and emergence of pathogens.</title>
        <authorList>
            <person name="Haridas S."/>
            <person name="Albert R."/>
            <person name="Binder M."/>
            <person name="Bloem J."/>
            <person name="Labutti K."/>
            <person name="Salamov A."/>
            <person name="Andreopoulos B."/>
            <person name="Baker S."/>
            <person name="Barry K."/>
            <person name="Bills G."/>
            <person name="Bluhm B."/>
            <person name="Cannon C."/>
            <person name="Castanera R."/>
            <person name="Culley D."/>
            <person name="Daum C."/>
            <person name="Ezra D."/>
            <person name="Gonzalez J."/>
            <person name="Henrissat B."/>
            <person name="Kuo A."/>
            <person name="Liang C."/>
            <person name="Lipzen A."/>
            <person name="Lutzoni F."/>
            <person name="Magnuson J."/>
            <person name="Mondo S."/>
            <person name="Nolan M."/>
            <person name="Ohm R."/>
            <person name="Pangilinan J."/>
            <person name="Park H.-J."/>
            <person name="Ramirez L."/>
            <person name="Alfaro M."/>
            <person name="Sun H."/>
            <person name="Tritt A."/>
            <person name="Yoshinaga Y."/>
            <person name="Zwiers L.-H."/>
            <person name="Turgeon B."/>
            <person name="Goodwin S."/>
            <person name="Spatafora J."/>
            <person name="Crous P."/>
            <person name="Grigoriev I."/>
        </authorList>
    </citation>
    <scope>NUCLEOTIDE SEQUENCE</scope>
    <source>
        <strain evidence="2">CBS 379.55</strain>
    </source>
</reference>
<dbReference type="Proteomes" id="UP000800097">
    <property type="component" value="Unassembled WGS sequence"/>
</dbReference>
<keyword evidence="3" id="KW-1185">Reference proteome</keyword>
<feature type="domain" description="RNase III" evidence="1">
    <location>
        <begin position="72"/>
        <end position="133"/>
    </location>
</feature>
<dbReference type="AlphaFoldDB" id="A0A6A6JRD5"/>
<dbReference type="RefSeq" id="XP_033656496.1">
    <property type="nucleotide sequence ID" value="XM_033795337.1"/>
</dbReference>
<name>A0A6A6JRD5_WESOR</name>
<dbReference type="GO" id="GO:0004525">
    <property type="term" value="F:ribonuclease III activity"/>
    <property type="evidence" value="ECO:0007669"/>
    <property type="project" value="InterPro"/>
</dbReference>
<dbReference type="InterPro" id="IPR000999">
    <property type="entry name" value="RNase_III_dom"/>
</dbReference>
<dbReference type="InterPro" id="IPR036389">
    <property type="entry name" value="RNase_III_sf"/>
</dbReference>
<dbReference type="GO" id="GO:0006396">
    <property type="term" value="P:RNA processing"/>
    <property type="evidence" value="ECO:0007669"/>
    <property type="project" value="InterPro"/>
</dbReference>
<dbReference type="CDD" id="cd00593">
    <property type="entry name" value="RIBOc"/>
    <property type="match status" value="1"/>
</dbReference>
<proteinExistence type="predicted"/>
<dbReference type="GeneID" id="54548512"/>
<evidence type="ECO:0000259" key="1">
    <source>
        <dbReference type="PROSITE" id="PS50142"/>
    </source>
</evidence>
<accession>A0A6A6JRD5</accession>
<dbReference type="OrthoDB" id="67027at2759"/>
<protein>
    <recommendedName>
        <fullName evidence="1">RNase III domain-containing protein</fullName>
    </recommendedName>
</protein>
<gene>
    <name evidence="2" type="ORF">EI97DRAFT_372268</name>
</gene>
<dbReference type="Pfam" id="PF00636">
    <property type="entry name" value="Ribonuclease_3"/>
    <property type="match status" value="1"/>
</dbReference>
<evidence type="ECO:0000313" key="3">
    <source>
        <dbReference type="Proteomes" id="UP000800097"/>
    </source>
</evidence>
<dbReference type="SUPFAM" id="SSF69065">
    <property type="entry name" value="RNase III domain-like"/>
    <property type="match status" value="1"/>
</dbReference>
<sequence length="152" mass="16484">MNVFESYIAVCEGIIGWDFVDKTLCAMALTTVPGVFFLQGELRNFRCNDNIAVYGDAVSRSYLCRKWFDAGLDKGQWTQIFNNVLGNNNLEDVGRHSGLHHCVVTNPGTPTVSPRTMATTVEAILGAVHLDGGDAALGQVMDTLGLNHPLLA</sequence>
<dbReference type="Gene3D" id="1.10.1520.10">
    <property type="entry name" value="Ribonuclease III domain"/>
    <property type="match status" value="1"/>
</dbReference>